<dbReference type="InterPro" id="IPR001296">
    <property type="entry name" value="Glyco_trans_1"/>
</dbReference>
<dbReference type="AlphaFoldDB" id="A0A1I0LZ80"/>
<feature type="domain" description="Glycosyl transferase family 1" evidence="2">
    <location>
        <begin position="216"/>
        <end position="369"/>
    </location>
</feature>
<evidence type="ECO:0000313" key="5">
    <source>
        <dbReference type="Proteomes" id="UP000183275"/>
    </source>
</evidence>
<evidence type="ECO:0000313" key="4">
    <source>
        <dbReference type="EMBL" id="SEV81169.1"/>
    </source>
</evidence>
<reference evidence="5" key="1">
    <citation type="submission" date="2016-10" db="EMBL/GenBank/DDBJ databases">
        <authorList>
            <person name="Varghese N."/>
        </authorList>
    </citation>
    <scope>NUCLEOTIDE SEQUENCE [LARGE SCALE GENOMIC DNA]</scope>
    <source>
        <strain evidence="5">CGMCC 1.12284</strain>
    </source>
</reference>
<dbReference type="PANTHER" id="PTHR12526:SF630">
    <property type="entry name" value="GLYCOSYLTRANSFERASE"/>
    <property type="match status" value="1"/>
</dbReference>
<dbReference type="InterPro" id="IPR028098">
    <property type="entry name" value="Glyco_trans_4-like_N"/>
</dbReference>
<evidence type="ECO:0000259" key="3">
    <source>
        <dbReference type="Pfam" id="PF13439"/>
    </source>
</evidence>
<dbReference type="OrthoDB" id="132546at2157"/>
<sequence>MTERRPSTIPRRRRAERQRRDSKGHVAVFQTAMEIGGIERVLLNLVRELADRGYTVDLVLVRSDGAFVADVPDDVRIVDLDPPTVPGIGVFSAVPSLVRYLHRADPGVLLSGKPHTNLVALAAGRCSRTEVRTVLSLNAMLSHHVASVDTLKYRTIIRLSKHAYRFADEIVVASDGSKIDAATVLELPTDAMRVIHNPVVTPQLRDQAREPIDHPWFTDDAPPVVLGVGRLHPHKNYATLIRAFARVRETRDARLVILGDGERRDRLTSLVAELELEADVSLPGSEPNPYPYMRRASVFALPSITEALPLALIEAMACACPVVATDCSSGPVEILEDGRVGPLVPVNDFDALADAILETLADPPDEALLRDRAMDFSAARIADEYERALFPE</sequence>
<keyword evidence="5" id="KW-1185">Reference proteome</keyword>
<dbReference type="RefSeq" id="WP_081985488.1">
    <property type="nucleotide sequence ID" value="NZ_FOIS01000001.1"/>
</dbReference>
<dbReference type="Gene3D" id="3.40.50.2000">
    <property type="entry name" value="Glycogen Phosphorylase B"/>
    <property type="match status" value="2"/>
</dbReference>
<proteinExistence type="predicted"/>
<feature type="region of interest" description="Disordered" evidence="1">
    <location>
        <begin position="1"/>
        <end position="23"/>
    </location>
</feature>
<dbReference type="GO" id="GO:0016757">
    <property type="term" value="F:glycosyltransferase activity"/>
    <property type="evidence" value="ECO:0007669"/>
    <property type="project" value="InterPro"/>
</dbReference>
<evidence type="ECO:0000256" key="1">
    <source>
        <dbReference type="SAM" id="MobiDB-lite"/>
    </source>
</evidence>
<evidence type="ECO:0000259" key="2">
    <source>
        <dbReference type="Pfam" id="PF00534"/>
    </source>
</evidence>
<protein>
    <submittedName>
        <fullName evidence="4">Glycosyltransferase involved in cell wall bisynthesis</fullName>
    </submittedName>
</protein>
<dbReference type="Pfam" id="PF13439">
    <property type="entry name" value="Glyco_transf_4"/>
    <property type="match status" value="1"/>
</dbReference>
<organism evidence="4 5">
    <name type="scientific">Natrinema salifodinae</name>
    <dbReference type="NCBI Taxonomy" id="1202768"/>
    <lineage>
        <taxon>Archaea</taxon>
        <taxon>Methanobacteriati</taxon>
        <taxon>Methanobacteriota</taxon>
        <taxon>Stenosarchaea group</taxon>
        <taxon>Halobacteria</taxon>
        <taxon>Halobacteriales</taxon>
        <taxon>Natrialbaceae</taxon>
        <taxon>Natrinema</taxon>
    </lineage>
</organism>
<dbReference type="STRING" id="1202768.SAMN05216285_0198"/>
<gene>
    <name evidence="4" type="ORF">SAMN05216285_0198</name>
</gene>
<accession>A0A1I0LZ80</accession>
<dbReference type="CDD" id="cd03811">
    <property type="entry name" value="GT4_GT28_WabH-like"/>
    <property type="match status" value="1"/>
</dbReference>
<dbReference type="Pfam" id="PF00534">
    <property type="entry name" value="Glycos_transf_1"/>
    <property type="match status" value="1"/>
</dbReference>
<feature type="domain" description="Glycosyltransferase subfamily 4-like N-terminal" evidence="3">
    <location>
        <begin position="35"/>
        <end position="200"/>
    </location>
</feature>
<dbReference type="PANTHER" id="PTHR12526">
    <property type="entry name" value="GLYCOSYLTRANSFERASE"/>
    <property type="match status" value="1"/>
</dbReference>
<keyword evidence="4" id="KW-0808">Transferase</keyword>
<dbReference type="SUPFAM" id="SSF53756">
    <property type="entry name" value="UDP-Glycosyltransferase/glycogen phosphorylase"/>
    <property type="match status" value="1"/>
</dbReference>
<dbReference type="eggNOG" id="arCOG01411">
    <property type="taxonomic scope" value="Archaea"/>
</dbReference>
<dbReference type="EMBL" id="FOIS01000001">
    <property type="protein sequence ID" value="SEV81169.1"/>
    <property type="molecule type" value="Genomic_DNA"/>
</dbReference>
<name>A0A1I0LZ80_9EURY</name>
<dbReference type="Proteomes" id="UP000183275">
    <property type="component" value="Unassembled WGS sequence"/>
</dbReference>